<feature type="region of interest" description="Disordered" evidence="1">
    <location>
        <begin position="1"/>
        <end position="92"/>
    </location>
</feature>
<dbReference type="Proteomes" id="UP000000763">
    <property type="component" value="Chromosome 2"/>
</dbReference>
<proteinExistence type="predicted"/>
<dbReference type="EMBL" id="AP005066">
    <property type="protein sequence ID" value="BAD23187.1"/>
    <property type="molecule type" value="Genomic_DNA"/>
</dbReference>
<protein>
    <submittedName>
        <fullName evidence="3">Uncharacterized protein</fullName>
    </submittedName>
</protein>
<evidence type="ECO:0000313" key="3">
    <source>
        <dbReference type="EMBL" id="BAD23646.1"/>
    </source>
</evidence>
<feature type="region of interest" description="Disordered" evidence="1">
    <location>
        <begin position="164"/>
        <end position="239"/>
    </location>
</feature>
<dbReference type="AlphaFoldDB" id="Q6K2H0"/>
<reference evidence="2" key="1">
    <citation type="submission" date="2002-04" db="EMBL/GenBank/DDBJ databases">
        <title>Oryza sativa nipponbare(GA3) genomic DNA, chromosome 2, PAC clone:P0047E05.</title>
        <authorList>
            <person name="Sasaki T."/>
            <person name="Matsumoto T."/>
            <person name="Katayose Y."/>
        </authorList>
    </citation>
    <scope>NUCLEOTIDE SEQUENCE</scope>
</reference>
<dbReference type="EMBL" id="AP005841">
    <property type="protein sequence ID" value="BAD23646.1"/>
    <property type="molecule type" value="Genomic_DNA"/>
</dbReference>
<feature type="compositionally biased region" description="Basic residues" evidence="1">
    <location>
        <begin position="223"/>
        <end position="239"/>
    </location>
</feature>
<accession>Q6K2H0</accession>
<reference evidence="4" key="4">
    <citation type="journal article" date="2008" name="Nucleic Acids Res.">
        <title>The rice annotation project database (RAP-DB): 2008 update.</title>
        <authorList>
            <consortium name="The rice annotation project (RAP)"/>
        </authorList>
    </citation>
    <scope>GENOME REANNOTATION</scope>
    <source>
        <strain evidence="4">cv. Nipponbare</strain>
    </source>
</reference>
<evidence type="ECO:0000256" key="1">
    <source>
        <dbReference type="SAM" id="MobiDB-lite"/>
    </source>
</evidence>
<reference evidence="4" key="3">
    <citation type="journal article" date="2005" name="Nature">
        <title>The map-based sequence of the rice genome.</title>
        <authorList>
            <consortium name="International rice genome sequencing project (IRGSP)"/>
            <person name="Matsumoto T."/>
            <person name="Wu J."/>
            <person name="Kanamori H."/>
            <person name="Katayose Y."/>
            <person name="Fujisawa M."/>
            <person name="Namiki N."/>
            <person name="Mizuno H."/>
            <person name="Yamamoto K."/>
            <person name="Antonio B.A."/>
            <person name="Baba T."/>
            <person name="Sakata K."/>
            <person name="Nagamura Y."/>
            <person name="Aoki H."/>
            <person name="Arikawa K."/>
            <person name="Arita K."/>
            <person name="Bito T."/>
            <person name="Chiden Y."/>
            <person name="Fujitsuka N."/>
            <person name="Fukunaka R."/>
            <person name="Hamada M."/>
            <person name="Harada C."/>
            <person name="Hayashi A."/>
            <person name="Hijishita S."/>
            <person name="Honda M."/>
            <person name="Hosokawa S."/>
            <person name="Ichikawa Y."/>
            <person name="Idonuma A."/>
            <person name="Iijima M."/>
            <person name="Ikeda M."/>
            <person name="Ikeno M."/>
            <person name="Ito K."/>
            <person name="Ito S."/>
            <person name="Ito T."/>
            <person name="Ito Y."/>
            <person name="Ito Y."/>
            <person name="Iwabuchi A."/>
            <person name="Kamiya K."/>
            <person name="Karasawa W."/>
            <person name="Kurita K."/>
            <person name="Katagiri S."/>
            <person name="Kikuta A."/>
            <person name="Kobayashi H."/>
            <person name="Kobayashi N."/>
            <person name="Machita K."/>
            <person name="Maehara T."/>
            <person name="Masukawa M."/>
            <person name="Mizubayashi T."/>
            <person name="Mukai Y."/>
            <person name="Nagasaki H."/>
            <person name="Nagata Y."/>
            <person name="Naito S."/>
            <person name="Nakashima M."/>
            <person name="Nakama Y."/>
            <person name="Nakamichi Y."/>
            <person name="Nakamura M."/>
            <person name="Meguro A."/>
            <person name="Negishi M."/>
            <person name="Ohta I."/>
            <person name="Ohta T."/>
            <person name="Okamoto M."/>
            <person name="Ono N."/>
            <person name="Saji S."/>
            <person name="Sakaguchi M."/>
            <person name="Sakai K."/>
            <person name="Shibata M."/>
            <person name="Shimokawa T."/>
            <person name="Song J."/>
            <person name="Takazaki Y."/>
            <person name="Terasawa K."/>
            <person name="Tsugane M."/>
            <person name="Tsuji K."/>
            <person name="Ueda S."/>
            <person name="Waki K."/>
            <person name="Yamagata H."/>
            <person name="Yamamoto M."/>
            <person name="Yamamoto S."/>
            <person name="Yamane H."/>
            <person name="Yoshiki S."/>
            <person name="Yoshihara R."/>
            <person name="Yukawa K."/>
            <person name="Zhong H."/>
            <person name="Yano M."/>
            <person name="Yuan Q."/>
            <person name="Ouyang S."/>
            <person name="Liu J."/>
            <person name="Jones K.M."/>
            <person name="Gansberger K."/>
            <person name="Moffat K."/>
            <person name="Hill J."/>
            <person name="Bera J."/>
            <person name="Fadrosh D."/>
            <person name="Jin S."/>
            <person name="Johri S."/>
            <person name="Kim M."/>
            <person name="Overton L."/>
            <person name="Reardon M."/>
            <person name="Tsitrin T."/>
            <person name="Vuong H."/>
            <person name="Weaver B."/>
            <person name="Ciecko A."/>
            <person name="Tallon L."/>
            <person name="Jackson J."/>
            <person name="Pai G."/>
            <person name="Aken S.V."/>
            <person name="Utterback T."/>
            <person name="Reidmuller S."/>
            <person name="Feldblyum T."/>
            <person name="Hsiao J."/>
            <person name="Zismann V."/>
            <person name="Iobst S."/>
            <person name="de Vazeille A.R."/>
            <person name="Buell C.R."/>
            <person name="Ying K."/>
            <person name="Li Y."/>
            <person name="Lu T."/>
            <person name="Huang Y."/>
            <person name="Zhao Q."/>
            <person name="Feng Q."/>
            <person name="Zhang L."/>
            <person name="Zhu J."/>
            <person name="Weng Q."/>
            <person name="Mu J."/>
            <person name="Lu Y."/>
            <person name="Fan D."/>
            <person name="Liu Y."/>
            <person name="Guan J."/>
            <person name="Zhang Y."/>
            <person name="Yu S."/>
            <person name="Liu X."/>
            <person name="Zhang Y."/>
            <person name="Hong G."/>
            <person name="Han B."/>
            <person name="Choisne N."/>
            <person name="Demange N."/>
            <person name="Orjeda G."/>
            <person name="Samain S."/>
            <person name="Cattolico L."/>
            <person name="Pelletier E."/>
            <person name="Couloux A."/>
            <person name="Segurens B."/>
            <person name="Wincker P."/>
            <person name="D'Hont A."/>
            <person name="Scarpelli C."/>
            <person name="Weissenbach J."/>
            <person name="Salanoubat M."/>
            <person name="Quetier F."/>
            <person name="Yu Y."/>
            <person name="Kim H.R."/>
            <person name="Rambo T."/>
            <person name="Currie J."/>
            <person name="Collura K."/>
            <person name="Luo M."/>
            <person name="Yang T."/>
            <person name="Ammiraju J.S.S."/>
            <person name="Engler F."/>
            <person name="Soderlund C."/>
            <person name="Wing R.A."/>
            <person name="Palmer L.E."/>
            <person name="de la Bastide M."/>
            <person name="Spiegel L."/>
            <person name="Nascimento L."/>
            <person name="Zutavern T."/>
            <person name="O'Shaughnessy A."/>
            <person name="Dike S."/>
            <person name="Dedhia N."/>
            <person name="Preston R."/>
            <person name="Balija V."/>
            <person name="McCombie W.R."/>
            <person name="Chow T."/>
            <person name="Chen H."/>
            <person name="Chung M."/>
            <person name="Chen C."/>
            <person name="Shaw J."/>
            <person name="Wu H."/>
            <person name="Hsiao K."/>
            <person name="Chao Y."/>
            <person name="Chu M."/>
            <person name="Cheng C."/>
            <person name="Hour A."/>
            <person name="Lee P."/>
            <person name="Lin S."/>
            <person name="Lin Y."/>
            <person name="Liou J."/>
            <person name="Liu S."/>
            <person name="Hsing Y."/>
            <person name="Raghuvanshi S."/>
            <person name="Mohanty A."/>
            <person name="Bharti A.K."/>
            <person name="Gaur A."/>
            <person name="Gupta V."/>
            <person name="Kumar D."/>
            <person name="Ravi V."/>
            <person name="Vij S."/>
            <person name="Kapur A."/>
            <person name="Khurana P."/>
            <person name="Khurana P."/>
            <person name="Khurana J.P."/>
            <person name="Tyagi A.K."/>
            <person name="Gaikwad K."/>
            <person name="Singh A."/>
            <person name="Dalal V."/>
            <person name="Srivastava S."/>
            <person name="Dixit A."/>
            <person name="Pal A.K."/>
            <person name="Ghazi I.A."/>
            <person name="Yadav M."/>
            <person name="Pandit A."/>
            <person name="Bhargava A."/>
            <person name="Sureshbabu K."/>
            <person name="Batra K."/>
            <person name="Sharma T.R."/>
            <person name="Mohapatra T."/>
            <person name="Singh N.K."/>
            <person name="Messing J."/>
            <person name="Nelson A.B."/>
            <person name="Fuks G."/>
            <person name="Kavchok S."/>
            <person name="Keizer G."/>
            <person name="Linton E."/>
            <person name="Llaca V."/>
            <person name="Song R."/>
            <person name="Tanyolac B."/>
            <person name="Young S."/>
            <person name="Ho-Il K."/>
            <person name="Hahn J.H."/>
            <person name="Sangsakoo G."/>
            <person name="Vanavichit A."/>
            <person name="de Mattos Luiz.A.T."/>
            <person name="Zimmer P.D."/>
            <person name="Malone G."/>
            <person name="Dellagostin O."/>
            <person name="de Oliveira A.C."/>
            <person name="Bevan M."/>
            <person name="Bancroft I."/>
            <person name="Minx P."/>
            <person name="Cordum H."/>
            <person name="Wilson R."/>
            <person name="Cheng Z."/>
            <person name="Jin W."/>
            <person name="Jiang J."/>
            <person name="Leong S.A."/>
            <person name="Iwama H."/>
            <person name="Gojobori T."/>
            <person name="Itoh T."/>
            <person name="Niimura Y."/>
            <person name="Fujii Y."/>
            <person name="Habara T."/>
            <person name="Sakai H."/>
            <person name="Sato Y."/>
            <person name="Wilson G."/>
            <person name="Kumar K."/>
            <person name="McCouch S."/>
            <person name="Juretic N."/>
            <person name="Hoen D."/>
            <person name="Wright S."/>
            <person name="Bruskiewich R."/>
            <person name="Bureau T."/>
            <person name="Miyao A."/>
            <person name="Hirochika H."/>
            <person name="Nishikawa T."/>
            <person name="Kadowaki K."/>
            <person name="Sugiura M."/>
            <person name="Burr B."/>
            <person name="Sasaki T."/>
        </authorList>
    </citation>
    <scope>NUCLEOTIDE SEQUENCE [LARGE SCALE GENOMIC DNA]</scope>
    <source>
        <strain evidence="4">cv. Nipponbare</strain>
    </source>
</reference>
<evidence type="ECO:0000313" key="4">
    <source>
        <dbReference type="Proteomes" id="UP000000763"/>
    </source>
</evidence>
<name>Q6K2H0_ORYSJ</name>
<gene>
    <name evidence="3" type="ORF">OSJNBa0052M16.9</name>
    <name evidence="2" type="ORF">P0047E05.36</name>
</gene>
<organism evidence="3 4">
    <name type="scientific">Oryza sativa subsp. japonica</name>
    <name type="common">Rice</name>
    <dbReference type="NCBI Taxonomy" id="39947"/>
    <lineage>
        <taxon>Eukaryota</taxon>
        <taxon>Viridiplantae</taxon>
        <taxon>Streptophyta</taxon>
        <taxon>Embryophyta</taxon>
        <taxon>Tracheophyta</taxon>
        <taxon>Spermatophyta</taxon>
        <taxon>Magnoliopsida</taxon>
        <taxon>Liliopsida</taxon>
        <taxon>Poales</taxon>
        <taxon>Poaceae</taxon>
        <taxon>BOP clade</taxon>
        <taxon>Oryzoideae</taxon>
        <taxon>Oryzeae</taxon>
        <taxon>Oryzinae</taxon>
        <taxon>Oryza</taxon>
        <taxon>Oryza sativa</taxon>
    </lineage>
</organism>
<reference evidence="3" key="2">
    <citation type="submission" date="2002-10" db="EMBL/GenBank/DDBJ databases">
        <title>Oryza sativa nipponbare(GA3) genomic DNA, chromosome 2, BAC clone:OSJNBa0052M16.</title>
        <authorList>
            <person name="Sasaki T."/>
            <person name="Matsumoto T."/>
            <person name="Katayose Y."/>
        </authorList>
    </citation>
    <scope>NUCLEOTIDE SEQUENCE</scope>
</reference>
<evidence type="ECO:0000313" key="2">
    <source>
        <dbReference type="EMBL" id="BAD23187.1"/>
    </source>
</evidence>
<sequence>MEEGKDAGRRRQPWRCSPAHDAEWVPAVDSDGGGVDGTVRTTVNATASMARLGTATSGGRSDGGGSGEEGDGARVVEGTGAGGCKTKKREEEAGTLYIDPRGSIVAGMAAISPAKCGEVGRRERRDSNFRIPGVSSADAGGKEREWVRGLRRKVVTWATWPERRESEGDGGCGIRRRRPEVGDGPNRWAPPVGDLKGGGRRPAQLGRGLRPAQRGGERERMGRRPIRKRKRREKKKKKKEMNFLGLNIACARF</sequence>